<name>A0A9P6HI35_9AGAM</name>
<dbReference type="InterPro" id="IPR011044">
    <property type="entry name" value="Quino_amine_DH_bsu"/>
</dbReference>
<gene>
    <name evidence="3" type="ORF">BJ322DRAFT_786340</name>
</gene>
<proteinExistence type="predicted"/>
<dbReference type="Proteomes" id="UP000736335">
    <property type="component" value="Unassembled WGS sequence"/>
</dbReference>
<dbReference type="SUPFAM" id="SSF50998">
    <property type="entry name" value="Quinoprotein alcohol dehydrogenase-like"/>
    <property type="match status" value="1"/>
</dbReference>
<reference evidence="3" key="2">
    <citation type="submission" date="2020-11" db="EMBL/GenBank/DDBJ databases">
        <authorList>
            <consortium name="DOE Joint Genome Institute"/>
            <person name="Kuo A."/>
            <person name="Miyauchi S."/>
            <person name="Kiss E."/>
            <person name="Drula E."/>
            <person name="Kohler A."/>
            <person name="Sanchez-Garcia M."/>
            <person name="Andreopoulos B."/>
            <person name="Barry K.W."/>
            <person name="Bonito G."/>
            <person name="Buee M."/>
            <person name="Carver A."/>
            <person name="Chen C."/>
            <person name="Cichocki N."/>
            <person name="Clum A."/>
            <person name="Culley D."/>
            <person name="Crous P.W."/>
            <person name="Fauchery L."/>
            <person name="Girlanda M."/>
            <person name="Hayes R."/>
            <person name="Keri Z."/>
            <person name="Labutti K."/>
            <person name="Lipzen A."/>
            <person name="Lombard V."/>
            <person name="Magnuson J."/>
            <person name="Maillard F."/>
            <person name="Morin E."/>
            <person name="Murat C."/>
            <person name="Nolan M."/>
            <person name="Ohm R."/>
            <person name="Pangilinan J."/>
            <person name="Pereira M."/>
            <person name="Perotto S."/>
            <person name="Peter M."/>
            <person name="Riley R."/>
            <person name="Sitrit Y."/>
            <person name="Stielow B."/>
            <person name="Szollosi G."/>
            <person name="Zifcakova L."/>
            <person name="Stursova M."/>
            <person name="Spatafora J.W."/>
            <person name="Tedersoo L."/>
            <person name="Vaario L.-M."/>
            <person name="Yamada A."/>
            <person name="Yan M."/>
            <person name="Wang P."/>
            <person name="Xu J."/>
            <person name="Bruns T."/>
            <person name="Baldrian P."/>
            <person name="Vilgalys R."/>
            <person name="Henrissat B."/>
            <person name="Grigoriev I.V."/>
            <person name="Hibbett D."/>
            <person name="Nagy L.G."/>
            <person name="Martin F.M."/>
        </authorList>
    </citation>
    <scope>NUCLEOTIDE SEQUENCE</scope>
    <source>
        <strain evidence="3">UH-Tt-Lm1</strain>
    </source>
</reference>
<dbReference type="InterPro" id="IPR015943">
    <property type="entry name" value="WD40/YVTN_repeat-like_dom_sf"/>
</dbReference>
<dbReference type="Pfam" id="PF24883">
    <property type="entry name" value="NPHP3_N"/>
    <property type="match status" value="1"/>
</dbReference>
<organism evidence="3 4">
    <name type="scientific">Thelephora terrestris</name>
    <dbReference type="NCBI Taxonomy" id="56493"/>
    <lineage>
        <taxon>Eukaryota</taxon>
        <taxon>Fungi</taxon>
        <taxon>Dikarya</taxon>
        <taxon>Basidiomycota</taxon>
        <taxon>Agaricomycotina</taxon>
        <taxon>Agaricomycetes</taxon>
        <taxon>Thelephorales</taxon>
        <taxon>Thelephoraceae</taxon>
        <taxon>Thelephora</taxon>
    </lineage>
</organism>
<dbReference type="AlphaFoldDB" id="A0A9P6HI35"/>
<dbReference type="InterPro" id="IPR011047">
    <property type="entry name" value="Quinoprotein_ADH-like_sf"/>
</dbReference>
<keyword evidence="4" id="KW-1185">Reference proteome</keyword>
<dbReference type="InterPro" id="IPR056884">
    <property type="entry name" value="NPHP3-like_N"/>
</dbReference>
<sequence>MLDDIELWTRDFYKPPVYWLNGLAGTGKSTIAQTIAERKFADGMLGASFFCSRDFEDRRDLRFIFPTIAAQLARKYTEFRLILIPLVRSDPEIVRESLHGQMDKLIVQPLVKSAISTVIVIDALDECKDDEPASAILSVLGQFVSQIPKVKFFVTGRPELHIREGFRIPLLAKATDVFVLHEVKPSQVQSDIRLFYKHNCSGIKSRRRISDDWPTEEQLNLLCERTAGLFVYAMATVRFIDRKNKDPEEQLERLMQSQESGLEGRTKLRANTTLDSLYMSILYEAFGDDDPEDDAKVRSVLGAVVLAANPLSPSAIATLLGFSARGVFPLLSSVHSLLLLTEDINQPVRPFHKSFPDFIVNSARCTNPRFCVSPPDQHMELLVGCLELMNRQLKRNMCDLPDGVINAEVKDLEQRTEQHVDKALQYACRSWHKHLNPTTSTQKLEITPILHRFLEEKFLFWLEVLSILGATREAVDALETIEQWTDVSRTLDLVRDYFRFVLAFFDVISTSAPHIYISALPLSPPMSIARELYKRYACPSARVVRGLPTSWDPVLATFYHEDLEGAVAWSPCSRFVAVSRLATIEILDAKTLERLNTIESYRGLQHTQLSFSPDGHTLTKFDGFELTRWDLQTGSPVGTVSLAQGLEVAFSTSFLFTYSTDGKMLAITNTASHEPGLIATYDLLSGARTSSYRAPQGRIISPLWTYGECLRFVTVTPGFFTIWEAAFTSVHTPAMIECFHTPDEAANMECGKTLFLPALSQLAFTIQATIFVWDARSSRFSLKYEAISTSHPTEFYGMSFSTDGRFFSYGAGGGEIHVWKRTSGRYFLHQRLALPRTVQPLLSPNGESNIAPGCPTIHLWHTRDQILPTPGAPVRGSGDDLILEFSPNQILAAATRFKGNTVTVVDLQSGDLRLTIDTGMRVRCLRVAGSTIAVGGEGRIVTWNLPADNSVDARASVDDSAHTTTLRGLDQGDEASISPDLSRLATMEFTGLSGRVLIHNVSTGSRLTGTTISQRPSRVALDEHEVWCIYAGNSGWGWKILEDSETGDIRLESLGTTECPHRVLLYQSLCGYKVTQDGWVLSPIQKRLLWLPHHWRTDDRFRVWSGRFFGIVHRGLPDVVILEFFE</sequence>
<dbReference type="Gene3D" id="2.130.10.10">
    <property type="entry name" value="YVTN repeat-like/Quinoprotein amine dehydrogenase"/>
    <property type="match status" value="2"/>
</dbReference>
<reference evidence="3" key="1">
    <citation type="journal article" date="2020" name="Nat. Commun.">
        <title>Large-scale genome sequencing of mycorrhizal fungi provides insights into the early evolution of symbiotic traits.</title>
        <authorList>
            <person name="Miyauchi S."/>
            <person name="Kiss E."/>
            <person name="Kuo A."/>
            <person name="Drula E."/>
            <person name="Kohler A."/>
            <person name="Sanchez-Garcia M."/>
            <person name="Morin E."/>
            <person name="Andreopoulos B."/>
            <person name="Barry K.W."/>
            <person name="Bonito G."/>
            <person name="Buee M."/>
            <person name="Carver A."/>
            <person name="Chen C."/>
            <person name="Cichocki N."/>
            <person name="Clum A."/>
            <person name="Culley D."/>
            <person name="Crous P.W."/>
            <person name="Fauchery L."/>
            <person name="Girlanda M."/>
            <person name="Hayes R.D."/>
            <person name="Keri Z."/>
            <person name="LaButti K."/>
            <person name="Lipzen A."/>
            <person name="Lombard V."/>
            <person name="Magnuson J."/>
            <person name="Maillard F."/>
            <person name="Murat C."/>
            <person name="Nolan M."/>
            <person name="Ohm R.A."/>
            <person name="Pangilinan J."/>
            <person name="Pereira M.F."/>
            <person name="Perotto S."/>
            <person name="Peter M."/>
            <person name="Pfister S."/>
            <person name="Riley R."/>
            <person name="Sitrit Y."/>
            <person name="Stielow J.B."/>
            <person name="Szollosi G."/>
            <person name="Zifcakova L."/>
            <person name="Stursova M."/>
            <person name="Spatafora J.W."/>
            <person name="Tedersoo L."/>
            <person name="Vaario L.M."/>
            <person name="Yamada A."/>
            <person name="Yan M."/>
            <person name="Wang P."/>
            <person name="Xu J."/>
            <person name="Bruns T."/>
            <person name="Baldrian P."/>
            <person name="Vilgalys R."/>
            <person name="Dunand C."/>
            <person name="Henrissat B."/>
            <person name="Grigoriev I.V."/>
            <person name="Hibbett D."/>
            <person name="Nagy L.G."/>
            <person name="Martin F.M."/>
        </authorList>
    </citation>
    <scope>NUCLEOTIDE SEQUENCE</scope>
    <source>
        <strain evidence="3">UH-Tt-Lm1</strain>
    </source>
</reference>
<dbReference type="Gene3D" id="3.40.50.300">
    <property type="entry name" value="P-loop containing nucleotide triphosphate hydrolases"/>
    <property type="match status" value="1"/>
</dbReference>
<protein>
    <recommendedName>
        <fullName evidence="2">NACHT domain-containing protein</fullName>
    </recommendedName>
</protein>
<evidence type="ECO:0000259" key="2">
    <source>
        <dbReference type="PROSITE" id="PS50837"/>
    </source>
</evidence>
<feature type="domain" description="NACHT" evidence="2">
    <location>
        <begin position="16"/>
        <end position="158"/>
    </location>
</feature>
<dbReference type="SUPFAM" id="SSF52540">
    <property type="entry name" value="P-loop containing nucleoside triphosphate hydrolases"/>
    <property type="match status" value="1"/>
</dbReference>
<dbReference type="OrthoDB" id="3027122at2759"/>
<dbReference type="EMBL" id="WIUZ02000006">
    <property type="protein sequence ID" value="KAF9786424.1"/>
    <property type="molecule type" value="Genomic_DNA"/>
</dbReference>
<evidence type="ECO:0000313" key="4">
    <source>
        <dbReference type="Proteomes" id="UP000736335"/>
    </source>
</evidence>
<dbReference type="PROSITE" id="PS50837">
    <property type="entry name" value="NACHT"/>
    <property type="match status" value="1"/>
</dbReference>
<comment type="caution">
    <text evidence="3">The sequence shown here is derived from an EMBL/GenBank/DDBJ whole genome shotgun (WGS) entry which is preliminary data.</text>
</comment>
<evidence type="ECO:0000256" key="1">
    <source>
        <dbReference type="ARBA" id="ARBA00022737"/>
    </source>
</evidence>
<keyword evidence="1" id="KW-0677">Repeat</keyword>
<dbReference type="PANTHER" id="PTHR10039">
    <property type="entry name" value="AMELOGENIN"/>
    <property type="match status" value="1"/>
</dbReference>
<dbReference type="InterPro" id="IPR007111">
    <property type="entry name" value="NACHT_NTPase"/>
</dbReference>
<dbReference type="InterPro" id="IPR027417">
    <property type="entry name" value="P-loop_NTPase"/>
</dbReference>
<dbReference type="PANTHER" id="PTHR10039:SF17">
    <property type="entry name" value="FUNGAL STAND N-TERMINAL GOODBYE DOMAIN-CONTAINING PROTEIN-RELATED"/>
    <property type="match status" value="1"/>
</dbReference>
<evidence type="ECO:0000313" key="3">
    <source>
        <dbReference type="EMBL" id="KAF9786424.1"/>
    </source>
</evidence>
<dbReference type="SUPFAM" id="SSF50969">
    <property type="entry name" value="YVTN repeat-like/Quinoprotein amine dehydrogenase"/>
    <property type="match status" value="1"/>
</dbReference>
<accession>A0A9P6HI35</accession>